<dbReference type="InterPro" id="IPR018303">
    <property type="entry name" value="ATPase_P-typ_P_site"/>
</dbReference>
<comment type="subcellular location">
    <subcellularLocation>
        <location evidence="1">Endomembrane system</location>
        <topology evidence="1">Multi-pass membrane protein</topology>
    </subcellularLocation>
</comment>
<dbReference type="InterPro" id="IPR023299">
    <property type="entry name" value="ATPase_P-typ_cyto_dom_N"/>
</dbReference>
<comment type="similarity">
    <text evidence="2">Belongs to the cation transport ATPase (P-type) (TC 3.A.3) family. Type IIA subfamily.</text>
</comment>
<dbReference type="InterPro" id="IPR036412">
    <property type="entry name" value="HAD-like_sf"/>
</dbReference>
<feature type="transmembrane region" description="Helical" evidence="11">
    <location>
        <begin position="730"/>
        <end position="748"/>
    </location>
</feature>
<sequence length="910" mass="98669">MELKSTWHDQSTDSVASSLATNVKEGLSLDEIIERREQFGHNKITEHKGTGPLKRFLLQFNQPLVYILLAACVVTLLLHEWVDSAVIFAVVLVNAIIGFVQESKALNAINSLSNSVKTKTTVLRAGKRQEILAEELVLGDVVILQAGDKTPADLRLIKIRDLKIDESSLTGESLPTEKDVSTLSEKCLLGDRRNMAFSSTLVTYGTGIGVVVHIGDNTEIGKISEMIATTETLDTPLTKRIASFSHVLLYAILGLASLTVFIGWLHGRPLIDTFMAAVALAVGAIPEGLPAAVTIMLAIGVSRMAKKNAVIRNLPAVETLGSTTVICSDKTGTLTKNQMTVTDIWAGGRSFSVSGSGYDPHGEFNDGGKVATLPTISAGFTTLKAGFLCNDALVNAPDLTLEKSHQQWTITGDPTEAALIVSAAKAGINESQLTQNRLDIIPFQSEYQYMAILNAEEEGNVVYMKGSIESILPKCICMLDHNGEQVELANDRIHQQVQEMASRGLRVLAFARKRVDSNSSSISHEFLAQNLEFLGLQAMIDPPRPEAIEAVKACYLAGIDVKMITGDHALTATSIAHQLTIVDNASGNATITGQELALLTHDELMKAALTFKVFARVTPENKLQLVKALQAQDQVVAMTGDGVNDAPALRRADIGVAMALNGTEVARDAADMMLTDDNFATVRDAVEEGRGVFDNLKKFIVWTLPTNGGEGLVILVAVILGVSLPLLPVHILWINMTTAIFLGLMLAFEPKEKGIMLRPPNIPNAPIIDSILLWRIVLVSSLLCITAFGLYELELSLGASEEQAQTVAVAMFVVGEAFYLLNCRSFERSIFSVGLFSNPWIWFGIIIMAVLQGLFTYLPIMNAWFNSAPIDLYSWIRVFSCGALISVIVGAEKRWRFTKKHQVTTAVTAG</sequence>
<dbReference type="GO" id="GO:0005524">
    <property type="term" value="F:ATP binding"/>
    <property type="evidence" value="ECO:0007669"/>
    <property type="project" value="UniProtKB-KW"/>
</dbReference>
<evidence type="ECO:0000313" key="16">
    <source>
        <dbReference type="Proteomes" id="UP000278855"/>
    </source>
</evidence>
<evidence type="ECO:0000256" key="1">
    <source>
        <dbReference type="ARBA" id="ARBA00004127"/>
    </source>
</evidence>
<dbReference type="EMBL" id="RKKB01000006">
    <property type="protein sequence ID" value="RPA31168.1"/>
    <property type="molecule type" value="Genomic_DNA"/>
</dbReference>
<dbReference type="GO" id="GO:0005886">
    <property type="term" value="C:plasma membrane"/>
    <property type="evidence" value="ECO:0007669"/>
    <property type="project" value="TreeGrafter"/>
</dbReference>
<dbReference type="SUPFAM" id="SSF81653">
    <property type="entry name" value="Calcium ATPase, transduction domain A"/>
    <property type="match status" value="1"/>
</dbReference>
<evidence type="ECO:0000313" key="15">
    <source>
        <dbReference type="Proteomes" id="UP000273778"/>
    </source>
</evidence>
<evidence type="ECO:0000256" key="9">
    <source>
        <dbReference type="ARBA" id="ARBA00022989"/>
    </source>
</evidence>
<evidence type="ECO:0000256" key="11">
    <source>
        <dbReference type="SAM" id="Phobius"/>
    </source>
</evidence>
<keyword evidence="6" id="KW-0067">ATP-binding</keyword>
<feature type="transmembrane region" description="Helical" evidence="11">
    <location>
        <begin position="772"/>
        <end position="791"/>
    </location>
</feature>
<keyword evidence="4 11" id="KW-0812">Transmembrane</keyword>
<evidence type="ECO:0000256" key="5">
    <source>
        <dbReference type="ARBA" id="ARBA00022741"/>
    </source>
</evidence>
<dbReference type="Gene3D" id="2.70.150.10">
    <property type="entry name" value="Calcium-transporting ATPase, cytoplasmic transduction domain A"/>
    <property type="match status" value="1"/>
</dbReference>
<keyword evidence="5" id="KW-0547">Nucleotide-binding</keyword>
<dbReference type="SMART" id="SM00831">
    <property type="entry name" value="Cation_ATPase_N"/>
    <property type="match status" value="1"/>
</dbReference>
<keyword evidence="9 11" id="KW-1133">Transmembrane helix</keyword>
<dbReference type="SFLD" id="SFLDS00003">
    <property type="entry name" value="Haloacid_Dehalogenase"/>
    <property type="match status" value="1"/>
</dbReference>
<dbReference type="SUPFAM" id="SSF56784">
    <property type="entry name" value="HAD-like"/>
    <property type="match status" value="1"/>
</dbReference>
<dbReference type="KEGG" id="spsr:EGC80_11270"/>
<feature type="transmembrane region" description="Helical" evidence="11">
    <location>
        <begin position="273"/>
        <end position="299"/>
    </location>
</feature>
<keyword evidence="8" id="KW-1278">Translocase</keyword>
<evidence type="ECO:0000256" key="6">
    <source>
        <dbReference type="ARBA" id="ARBA00022840"/>
    </source>
</evidence>
<organism evidence="14 16">
    <name type="scientific">Shewanella psychromarinicola</name>
    <dbReference type="NCBI Taxonomy" id="2487742"/>
    <lineage>
        <taxon>Bacteria</taxon>
        <taxon>Pseudomonadati</taxon>
        <taxon>Pseudomonadota</taxon>
        <taxon>Gammaproteobacteria</taxon>
        <taxon>Alteromonadales</taxon>
        <taxon>Shewanellaceae</taxon>
        <taxon>Shewanella</taxon>
    </lineage>
</organism>
<evidence type="ECO:0000256" key="8">
    <source>
        <dbReference type="ARBA" id="ARBA00022967"/>
    </source>
</evidence>
<dbReference type="SFLD" id="SFLDF00027">
    <property type="entry name" value="p-type_atpase"/>
    <property type="match status" value="1"/>
</dbReference>
<dbReference type="SUPFAM" id="SSF81660">
    <property type="entry name" value="Metal cation-transporting ATPase, ATP-binding domain N"/>
    <property type="match status" value="1"/>
</dbReference>
<dbReference type="Proteomes" id="UP000278855">
    <property type="component" value="Unassembled WGS sequence"/>
</dbReference>
<evidence type="ECO:0000256" key="3">
    <source>
        <dbReference type="ARBA" id="ARBA00022553"/>
    </source>
</evidence>
<dbReference type="GO" id="GO:0012505">
    <property type="term" value="C:endomembrane system"/>
    <property type="evidence" value="ECO:0007669"/>
    <property type="project" value="UniProtKB-SubCell"/>
</dbReference>
<dbReference type="PANTHER" id="PTHR43294:SF20">
    <property type="entry name" value="P-TYPE ATPASE"/>
    <property type="match status" value="1"/>
</dbReference>
<feature type="transmembrane region" description="Helical" evidence="11">
    <location>
        <begin position="699"/>
        <end position="724"/>
    </location>
</feature>
<dbReference type="GO" id="GO:1902600">
    <property type="term" value="P:proton transmembrane transport"/>
    <property type="evidence" value="ECO:0007669"/>
    <property type="project" value="TreeGrafter"/>
</dbReference>
<evidence type="ECO:0000256" key="10">
    <source>
        <dbReference type="ARBA" id="ARBA00023136"/>
    </source>
</evidence>
<dbReference type="EMBL" id="CP034073">
    <property type="protein sequence ID" value="AZG35434.1"/>
    <property type="molecule type" value="Genomic_DNA"/>
</dbReference>
<dbReference type="PANTHER" id="PTHR43294">
    <property type="entry name" value="SODIUM/POTASSIUM-TRANSPORTING ATPASE SUBUNIT ALPHA"/>
    <property type="match status" value="1"/>
</dbReference>
<dbReference type="InterPro" id="IPR059000">
    <property type="entry name" value="ATPase_P-type_domA"/>
</dbReference>
<reference evidence="13 15" key="1">
    <citation type="submission" date="2018-11" db="EMBL/GenBank/DDBJ databases">
        <title>Shewanella sp. M2.</title>
        <authorList>
            <person name="Hwang Y.J."/>
            <person name="Hwang C.Y."/>
        </authorList>
    </citation>
    <scope>NUCLEOTIDE SEQUENCE [LARGE SCALE GENOMIC DNA]</scope>
    <source>
        <strain evidence="13 15">M2</strain>
    </source>
</reference>
<evidence type="ECO:0000259" key="12">
    <source>
        <dbReference type="SMART" id="SM00831"/>
    </source>
</evidence>
<dbReference type="PRINTS" id="PR00120">
    <property type="entry name" value="HATPASE"/>
</dbReference>
<dbReference type="Proteomes" id="UP000273778">
    <property type="component" value="Chromosome"/>
</dbReference>
<dbReference type="GO" id="GO:0030007">
    <property type="term" value="P:intracellular potassium ion homeostasis"/>
    <property type="evidence" value="ECO:0007669"/>
    <property type="project" value="TreeGrafter"/>
</dbReference>
<gene>
    <name evidence="14" type="ORF">EGC77_14515</name>
    <name evidence="13" type="ORF">EGC80_11270</name>
</gene>
<feature type="transmembrane region" description="Helical" evidence="11">
    <location>
        <begin position="803"/>
        <end position="821"/>
    </location>
</feature>
<dbReference type="GO" id="GO:0036376">
    <property type="term" value="P:sodium ion export across plasma membrane"/>
    <property type="evidence" value="ECO:0007669"/>
    <property type="project" value="TreeGrafter"/>
</dbReference>
<dbReference type="Gene3D" id="3.40.1110.10">
    <property type="entry name" value="Calcium-transporting ATPase, cytoplasmic domain N"/>
    <property type="match status" value="1"/>
</dbReference>
<dbReference type="Pfam" id="PF00689">
    <property type="entry name" value="Cation_ATPase_C"/>
    <property type="match status" value="1"/>
</dbReference>
<dbReference type="FunFam" id="2.70.150.10:FF:000160">
    <property type="entry name" value="Sarcoplasmic/endoplasmic reticulum calcium ATPase 1"/>
    <property type="match status" value="1"/>
</dbReference>
<dbReference type="NCBIfam" id="TIGR01494">
    <property type="entry name" value="ATPase_P-type"/>
    <property type="match status" value="2"/>
</dbReference>
<dbReference type="InterPro" id="IPR050510">
    <property type="entry name" value="Cation_transp_ATPase_P-type"/>
</dbReference>
<reference evidence="14" key="3">
    <citation type="submission" date="2018-11" db="EMBL/GenBank/DDBJ databases">
        <authorList>
            <person name="Hwang Y.J."/>
            <person name="Hwang C.Y."/>
        </authorList>
    </citation>
    <scope>NUCLEOTIDE SEQUENCE</scope>
    <source>
        <strain evidence="14">R106</strain>
    </source>
</reference>
<dbReference type="Pfam" id="PF00122">
    <property type="entry name" value="E1-E2_ATPase"/>
    <property type="match status" value="1"/>
</dbReference>
<dbReference type="GO" id="GO:1990573">
    <property type="term" value="P:potassium ion import across plasma membrane"/>
    <property type="evidence" value="ECO:0007669"/>
    <property type="project" value="TreeGrafter"/>
</dbReference>
<name>A0A3N4E2Z1_9GAMM</name>
<evidence type="ECO:0000313" key="13">
    <source>
        <dbReference type="EMBL" id="AZG35434.1"/>
    </source>
</evidence>
<dbReference type="Pfam" id="PF08282">
    <property type="entry name" value="Hydrolase_3"/>
    <property type="match status" value="1"/>
</dbReference>
<dbReference type="InterPro" id="IPR006068">
    <property type="entry name" value="ATPase_P-typ_cation-transptr_C"/>
</dbReference>
<dbReference type="PRINTS" id="PR00119">
    <property type="entry name" value="CATATPASE"/>
</dbReference>
<feature type="transmembrane region" description="Helical" evidence="11">
    <location>
        <begin position="872"/>
        <end position="891"/>
    </location>
</feature>
<dbReference type="InterPro" id="IPR044492">
    <property type="entry name" value="P_typ_ATPase_HD_dom"/>
</dbReference>
<feature type="domain" description="Cation-transporting P-type ATPase N-terminal" evidence="12">
    <location>
        <begin position="6"/>
        <end position="80"/>
    </location>
</feature>
<feature type="transmembrane region" description="Helical" evidence="11">
    <location>
        <begin position="247"/>
        <end position="267"/>
    </location>
</feature>
<dbReference type="Pfam" id="PF13246">
    <property type="entry name" value="Cation_ATPase"/>
    <property type="match status" value="1"/>
</dbReference>
<dbReference type="Pfam" id="PF00690">
    <property type="entry name" value="Cation_ATPase_N"/>
    <property type="match status" value="1"/>
</dbReference>
<dbReference type="InterPro" id="IPR001757">
    <property type="entry name" value="P_typ_ATPase"/>
</dbReference>
<protein>
    <submittedName>
        <fullName evidence="14">Cation-transporting P-type ATPase</fullName>
    </submittedName>
</protein>
<dbReference type="GO" id="GO:0005391">
    <property type="term" value="F:P-type sodium:potassium-exchanging transporter activity"/>
    <property type="evidence" value="ECO:0007669"/>
    <property type="project" value="TreeGrafter"/>
</dbReference>
<dbReference type="InterPro" id="IPR023298">
    <property type="entry name" value="ATPase_P-typ_TM_dom_sf"/>
</dbReference>
<reference evidence="16" key="2">
    <citation type="submission" date="2018-11" db="EMBL/GenBank/DDBJ databases">
        <title>Shewanella sp. R106.</title>
        <authorList>
            <person name="Hwang Y.J."/>
            <person name="Hwang C.Y."/>
        </authorList>
    </citation>
    <scope>NUCLEOTIDE SEQUENCE [LARGE SCALE GENOMIC DNA]</scope>
    <source>
        <strain evidence="16">R106</strain>
    </source>
</reference>
<dbReference type="SFLD" id="SFLDG00002">
    <property type="entry name" value="C1.7:_P-type_atpase_like"/>
    <property type="match status" value="1"/>
</dbReference>
<dbReference type="GO" id="GO:0006883">
    <property type="term" value="P:intracellular sodium ion homeostasis"/>
    <property type="evidence" value="ECO:0007669"/>
    <property type="project" value="TreeGrafter"/>
</dbReference>
<feature type="transmembrane region" description="Helical" evidence="11">
    <location>
        <begin position="56"/>
        <end position="78"/>
    </location>
</feature>
<dbReference type="Gene3D" id="1.20.1110.10">
    <property type="entry name" value="Calcium-transporting ATPase, transmembrane domain"/>
    <property type="match status" value="1"/>
</dbReference>
<accession>A0A3N4E2Z1</accession>
<keyword evidence="3" id="KW-0597">Phosphoprotein</keyword>
<evidence type="ECO:0000313" key="14">
    <source>
        <dbReference type="EMBL" id="RPA31168.1"/>
    </source>
</evidence>
<proteinExistence type="inferred from homology"/>
<keyword evidence="7" id="KW-0460">Magnesium</keyword>
<evidence type="ECO:0000256" key="2">
    <source>
        <dbReference type="ARBA" id="ARBA00005675"/>
    </source>
</evidence>
<dbReference type="AlphaFoldDB" id="A0A3N4E2Z1"/>
<keyword evidence="10 11" id="KW-0472">Membrane</keyword>
<dbReference type="Gene3D" id="3.40.50.1000">
    <property type="entry name" value="HAD superfamily/HAD-like"/>
    <property type="match status" value="1"/>
</dbReference>
<dbReference type="SUPFAM" id="SSF81665">
    <property type="entry name" value="Calcium ATPase, transmembrane domain M"/>
    <property type="match status" value="1"/>
</dbReference>
<dbReference type="OrthoDB" id="9814270at2"/>
<dbReference type="PROSITE" id="PS00154">
    <property type="entry name" value="ATPASE_E1_E2"/>
    <property type="match status" value="1"/>
</dbReference>
<dbReference type="GO" id="GO:0016887">
    <property type="term" value="F:ATP hydrolysis activity"/>
    <property type="evidence" value="ECO:0007669"/>
    <property type="project" value="InterPro"/>
</dbReference>
<dbReference type="InterPro" id="IPR008250">
    <property type="entry name" value="ATPase_P-typ_transduc_dom_A_sf"/>
</dbReference>
<dbReference type="CDD" id="cd02080">
    <property type="entry name" value="P-type_ATPase_cation"/>
    <property type="match status" value="1"/>
</dbReference>
<dbReference type="InterPro" id="IPR023214">
    <property type="entry name" value="HAD_sf"/>
</dbReference>
<evidence type="ECO:0000256" key="7">
    <source>
        <dbReference type="ARBA" id="ARBA00022842"/>
    </source>
</evidence>
<keyword evidence="15" id="KW-1185">Reference proteome</keyword>
<dbReference type="InterPro" id="IPR004014">
    <property type="entry name" value="ATPase_P-typ_cation-transptr_N"/>
</dbReference>
<evidence type="ECO:0000256" key="4">
    <source>
        <dbReference type="ARBA" id="ARBA00022692"/>
    </source>
</evidence>
<feature type="transmembrane region" description="Helical" evidence="11">
    <location>
        <begin position="84"/>
        <end position="100"/>
    </location>
</feature>
<dbReference type="RefSeq" id="WP_124013302.1">
    <property type="nucleotide sequence ID" value="NZ_CP034073.1"/>
</dbReference>
<feature type="transmembrane region" description="Helical" evidence="11">
    <location>
        <begin position="841"/>
        <end position="860"/>
    </location>
</feature>